<dbReference type="InterPro" id="IPR014710">
    <property type="entry name" value="RmlC-like_jellyroll"/>
</dbReference>
<keyword evidence="7" id="KW-1071">Ligand-gated ion channel</keyword>
<dbReference type="GO" id="GO:0030553">
    <property type="term" value="F:cGMP binding"/>
    <property type="evidence" value="ECO:0007669"/>
    <property type="project" value="TreeGrafter"/>
</dbReference>
<reference evidence="12" key="1">
    <citation type="submission" date="2022-11" db="UniProtKB">
        <authorList>
            <consortium name="WormBaseParasite"/>
        </authorList>
    </citation>
    <scope>IDENTIFICATION</scope>
</reference>
<accession>A0A915A992</accession>
<dbReference type="GO" id="GO:0044877">
    <property type="term" value="F:protein-containing complex binding"/>
    <property type="evidence" value="ECO:0007669"/>
    <property type="project" value="TreeGrafter"/>
</dbReference>
<keyword evidence="6" id="KW-0472">Membrane</keyword>
<dbReference type="GO" id="GO:0017071">
    <property type="term" value="C:intracellular cyclic nucleotide activated cation channel complex"/>
    <property type="evidence" value="ECO:0007669"/>
    <property type="project" value="TreeGrafter"/>
</dbReference>
<evidence type="ECO:0000256" key="3">
    <source>
        <dbReference type="ARBA" id="ARBA00022692"/>
    </source>
</evidence>
<feature type="domain" description="Cyclic nucleotide-binding" evidence="10">
    <location>
        <begin position="293"/>
        <end position="416"/>
    </location>
</feature>
<dbReference type="Proteomes" id="UP000887569">
    <property type="component" value="Unplaced"/>
</dbReference>
<evidence type="ECO:0000256" key="2">
    <source>
        <dbReference type="ARBA" id="ARBA00022448"/>
    </source>
</evidence>
<dbReference type="PANTHER" id="PTHR45638:SF11">
    <property type="entry name" value="CYCLIC NUCLEOTIDE-GATED CATION CHANNEL SUBUNIT A"/>
    <property type="match status" value="1"/>
</dbReference>
<dbReference type="SMART" id="SM00100">
    <property type="entry name" value="cNMP"/>
    <property type="match status" value="1"/>
</dbReference>
<dbReference type="InterPro" id="IPR000595">
    <property type="entry name" value="cNMP-bd_dom"/>
</dbReference>
<organism evidence="11 12">
    <name type="scientific">Parascaris univalens</name>
    <name type="common">Nematode worm</name>
    <dbReference type="NCBI Taxonomy" id="6257"/>
    <lineage>
        <taxon>Eukaryota</taxon>
        <taxon>Metazoa</taxon>
        <taxon>Ecdysozoa</taxon>
        <taxon>Nematoda</taxon>
        <taxon>Chromadorea</taxon>
        <taxon>Rhabditida</taxon>
        <taxon>Spirurina</taxon>
        <taxon>Ascaridomorpha</taxon>
        <taxon>Ascaridoidea</taxon>
        <taxon>Ascarididae</taxon>
        <taxon>Parascaris</taxon>
    </lineage>
</organism>
<dbReference type="PROSITE" id="PS50042">
    <property type="entry name" value="CNMP_BINDING_3"/>
    <property type="match status" value="1"/>
</dbReference>
<dbReference type="Gene3D" id="1.10.287.70">
    <property type="match status" value="1"/>
</dbReference>
<evidence type="ECO:0000256" key="9">
    <source>
        <dbReference type="SAM" id="MobiDB-lite"/>
    </source>
</evidence>
<dbReference type="SUPFAM" id="SSF51206">
    <property type="entry name" value="cAMP-binding domain-like"/>
    <property type="match status" value="1"/>
</dbReference>
<comment type="subcellular location">
    <subcellularLocation>
        <location evidence="1">Membrane</location>
        <topology evidence="1">Multi-pass membrane protein</topology>
    </subcellularLocation>
</comment>
<evidence type="ECO:0000256" key="4">
    <source>
        <dbReference type="ARBA" id="ARBA00022989"/>
    </source>
</evidence>
<evidence type="ECO:0000313" key="12">
    <source>
        <dbReference type="WBParaSite" id="PgR003_g113_t01"/>
    </source>
</evidence>
<dbReference type="CDD" id="cd00038">
    <property type="entry name" value="CAP_ED"/>
    <property type="match status" value="1"/>
</dbReference>
<keyword evidence="11" id="KW-1185">Reference proteome</keyword>
<name>A0A915A992_PARUN</name>
<keyword evidence="3" id="KW-0812">Transmembrane</keyword>
<dbReference type="GO" id="GO:0005223">
    <property type="term" value="F:intracellularly cGMP-activated cation channel activity"/>
    <property type="evidence" value="ECO:0007669"/>
    <property type="project" value="TreeGrafter"/>
</dbReference>
<dbReference type="GO" id="GO:0005222">
    <property type="term" value="F:intracellularly cAMP-activated cation channel activity"/>
    <property type="evidence" value="ECO:0007669"/>
    <property type="project" value="TreeGrafter"/>
</dbReference>
<dbReference type="InterPro" id="IPR050866">
    <property type="entry name" value="CNG_cation_channel"/>
</dbReference>
<dbReference type="InterPro" id="IPR018490">
    <property type="entry name" value="cNMP-bd_dom_sf"/>
</dbReference>
<dbReference type="PANTHER" id="PTHR45638">
    <property type="entry name" value="CYCLIC NUCLEOTIDE-GATED CATION CHANNEL SUBUNIT A"/>
    <property type="match status" value="1"/>
</dbReference>
<evidence type="ECO:0000259" key="10">
    <source>
        <dbReference type="PROSITE" id="PS50042"/>
    </source>
</evidence>
<evidence type="ECO:0000256" key="6">
    <source>
        <dbReference type="ARBA" id="ARBA00023136"/>
    </source>
</evidence>
<dbReference type="SUPFAM" id="SSF81324">
    <property type="entry name" value="Voltage-gated potassium channels"/>
    <property type="match status" value="1"/>
</dbReference>
<feature type="region of interest" description="Disordered" evidence="9">
    <location>
        <begin position="1"/>
        <end position="30"/>
    </location>
</feature>
<dbReference type="Gene3D" id="1.10.287.630">
    <property type="entry name" value="Helix hairpin bin"/>
    <property type="match status" value="1"/>
</dbReference>
<evidence type="ECO:0000313" key="11">
    <source>
        <dbReference type="Proteomes" id="UP000887569"/>
    </source>
</evidence>
<feature type="compositionally biased region" description="Polar residues" evidence="9">
    <location>
        <begin position="1"/>
        <end position="24"/>
    </location>
</feature>
<evidence type="ECO:0000256" key="7">
    <source>
        <dbReference type="ARBA" id="ARBA00023286"/>
    </source>
</evidence>
<evidence type="ECO:0000256" key="1">
    <source>
        <dbReference type="ARBA" id="ARBA00004141"/>
    </source>
</evidence>
<sequence length="557" mass="63414">MTERNNGNDATSLRDSGIGTQSRNDNSRHRKKFAEVARIAIAVRNWMMSVQRDEYENGERNSVLNNSAVFEPAAVAAQTIATLESRNSRANENTGVWHFTYTKIADPVLPNCEILLSEDADEDCWFNETGKDVEMRMNYISEMMAYWKEKTTTLKFSNFTKEYALSMYWSSLTLTTCGQQPYPVRSIENGLEIVDTLIGLLIFAIIIGSVGSVVSTMNRDQSEFQEILDGIKFYMNYRQVDPIIQKRVLDCCEYVHEQGIKKDESVMLETLPKRLQGQLAVHLHMDTLKRVELLQDCEPGLLYELVLRLRFYMFGPNDYLCRRGEVAKEMYIVKRGQLNYVSDDGSVVLKILREGGVFGQLAILNLSGDRSGNKHTVAVRSQGYTDVYALRQEDVCDVLQEYPNARRDLIQKAKQMLLADDMWEEEMADDEKDRYSLLTLEEQLLGLDGSISKIDANISQLYESFSVAHEATFRLTNNQVDVRAQRSSQTGRSLVLPVNALLMTHGGEKLLEKKVLLHLERNGDKIWVAIASELVAILDIISALLFCGNCIHWSHYV</sequence>
<dbReference type="WBParaSite" id="PgR003_g113_t01">
    <property type="protein sequence ID" value="PgR003_g113_t01"/>
    <property type="gene ID" value="PgR003_g113"/>
</dbReference>
<dbReference type="InterPro" id="IPR018488">
    <property type="entry name" value="cNMP-bd_CS"/>
</dbReference>
<protein>
    <submittedName>
        <fullName evidence="12">Cyclic nucleotide-binding domain-containing protein</fullName>
    </submittedName>
</protein>
<evidence type="ECO:0000256" key="8">
    <source>
        <dbReference type="ARBA" id="ARBA00023303"/>
    </source>
</evidence>
<dbReference type="FunFam" id="2.60.120.10:FF:000020">
    <property type="entry name" value="Cyclic nucleotide-gated channel beta 3"/>
    <property type="match status" value="1"/>
</dbReference>
<keyword evidence="2" id="KW-0813">Transport</keyword>
<dbReference type="AlphaFoldDB" id="A0A915A992"/>
<evidence type="ECO:0000256" key="5">
    <source>
        <dbReference type="ARBA" id="ARBA00023065"/>
    </source>
</evidence>
<proteinExistence type="predicted"/>
<keyword evidence="5" id="KW-0406">Ion transport</keyword>
<dbReference type="PROSITE" id="PS00888">
    <property type="entry name" value="CNMP_BINDING_1"/>
    <property type="match status" value="1"/>
</dbReference>
<dbReference type="GO" id="GO:0005886">
    <property type="term" value="C:plasma membrane"/>
    <property type="evidence" value="ECO:0007669"/>
    <property type="project" value="TreeGrafter"/>
</dbReference>
<keyword evidence="8" id="KW-0407">Ion channel</keyword>
<dbReference type="Gene3D" id="2.60.120.10">
    <property type="entry name" value="Jelly Rolls"/>
    <property type="match status" value="1"/>
</dbReference>
<dbReference type="Pfam" id="PF00027">
    <property type="entry name" value="cNMP_binding"/>
    <property type="match status" value="1"/>
</dbReference>
<keyword evidence="4" id="KW-1133">Transmembrane helix</keyword>